<feature type="region of interest" description="Disordered" evidence="1">
    <location>
        <begin position="994"/>
        <end position="1025"/>
    </location>
</feature>
<dbReference type="Proteomes" id="UP000601435">
    <property type="component" value="Unassembled WGS sequence"/>
</dbReference>
<gene>
    <name evidence="2" type="ORF">SNEC2469_LOCUS10475</name>
</gene>
<dbReference type="EMBL" id="CAJNJA010016707">
    <property type="protein sequence ID" value="CAE7386401.1"/>
    <property type="molecule type" value="Genomic_DNA"/>
</dbReference>
<keyword evidence="3" id="KW-1185">Reference proteome</keyword>
<organism evidence="2 3">
    <name type="scientific">Symbiodinium necroappetens</name>
    <dbReference type="NCBI Taxonomy" id="1628268"/>
    <lineage>
        <taxon>Eukaryota</taxon>
        <taxon>Sar</taxon>
        <taxon>Alveolata</taxon>
        <taxon>Dinophyceae</taxon>
        <taxon>Suessiales</taxon>
        <taxon>Symbiodiniaceae</taxon>
        <taxon>Symbiodinium</taxon>
    </lineage>
</organism>
<reference evidence="2" key="1">
    <citation type="submission" date="2021-02" db="EMBL/GenBank/DDBJ databases">
        <authorList>
            <person name="Dougan E. K."/>
            <person name="Rhodes N."/>
            <person name="Thang M."/>
            <person name="Chan C."/>
        </authorList>
    </citation>
    <scope>NUCLEOTIDE SEQUENCE</scope>
</reference>
<proteinExistence type="predicted"/>
<dbReference type="OrthoDB" id="438556at2759"/>
<name>A0A812QAD7_9DINO</name>
<evidence type="ECO:0000256" key="1">
    <source>
        <dbReference type="SAM" id="MobiDB-lite"/>
    </source>
</evidence>
<evidence type="ECO:0000313" key="2">
    <source>
        <dbReference type="EMBL" id="CAE7386401.1"/>
    </source>
</evidence>
<evidence type="ECO:0000313" key="3">
    <source>
        <dbReference type="Proteomes" id="UP000601435"/>
    </source>
</evidence>
<accession>A0A812QAD7</accession>
<sequence>MAAALESVLQDLGHDEGTSRRSIKRARDDEIDINTDFGHLLGHIEVDVQDKKEIKKQQLPILNIRAFLAHLVSEPGMAAFFTRRHAAMPSSAEKPWRICLYCDEITPGNQLRSTNQRKVHGYYMSFIEYGPAARCQEESWYCLCLCRSQLVNKIQGGLSALTHAIVAMPDFSALQNGCLLTMPNGDKLMFFARIDTFLADESAIKFVFDLKGASGILPCGLCANVVGKTGVEQHDTSGSLCTIACTDVRRFILRTDDDIYQAHEQMQARHGRCSQAQFDQMQKACGINFNMNGVIAKKSLPMVQTCMYDFMHIYLVHGLFHLEAGLLLPQLYSAGCSPGAILDFMKSFSWPQNQQGVIKETLQCFQKKVDKNEGFKGSASQCLNAYPLLRAYVLSLAPAGLGAQVKKACKSFLNLCLVLDMLMEGNRGLPLIPAELQRLIVQHCQGFIEVYGPDHAIPKLHYSMHLPMMLDAKKTLISCFTHERKHRMIKLFANHLNNPGSWYEGSVMKECLGKLVLSMSSGPCTMEAHLISPKLANDELLQMLVQVFGMASAHNAQAASKAQVAPGQVCSRGDFVLLRAGGVAEAWLFCRLGTGELLVLLSELEACGRNMFKKKADNARFLEVVEIKRACLVKGLAADTVQVAEIDALVSHTQGGDFLVKNVQQIFALLEKHGLMTHMRIPPQFVGVHPKNRDGACLVAEDVHELLESIAQVGFVPSRVHAIAIEVSGPEELELNERLVTSAAGRLGTIDKSRLKALSLSASHTNWALRLVACGAMHESTLLSNQQGHLSLERVRERDPTMADHVESGLEWRVISKEVGSTWPALLEMIQASYNASLQKTESELQLLRRVCTLVARQGHKAEYALVKKQALASKQAMIKLALTGHVLTPTAMKKIFTKDTLPKAIAANRCMSMIRELLQNGGGPSIEHPDYTRVVNLLGVADGNMAKVVLGMQPGDGEKKYGAAESVAHDTVVILNSMLGLSMTSPWALQAEETKVATGQSSSSSHERMRELNPDGSLKNPSDLLADSGFVQDAFCRRRKDKMECVIMQAKAPHVQLKELKTGGLMKVSMDEFISGQWVVFKPKAEAQVLDQLENFGPAASPDFQACSIVAAIHSEVARLVGHHSSDEVCKSLQLQMKPFKSVIAKANFAKNKLVLVPFTFKVLMREKKSDPVSGAVQVVVPSWKMDNREFWLVSCNQAPKEDDDGNTLTKGFISPFFAIAGQEEEDLVNMTSFMSGNSQSIVRFPMLKNSKAISAGDHLCTLRVKEKAESKAPPAKKAKK</sequence>
<comment type="caution">
    <text evidence="2">The sequence shown here is derived from an EMBL/GenBank/DDBJ whole genome shotgun (WGS) entry which is preliminary data.</text>
</comment>
<protein>
    <submittedName>
        <fullName evidence="2">Uncharacterized protein</fullName>
    </submittedName>
</protein>